<proteinExistence type="predicted"/>
<reference evidence="2" key="1">
    <citation type="journal article" date="2002" name="Nature">
        <title>The genome sequence and structure of rice chromosome 1.</title>
        <authorList>
            <person name="Sasaki T."/>
            <person name="Matsumoto T."/>
            <person name="Yamamoto K."/>
            <person name="Sakata K."/>
            <person name="Baba T."/>
            <person name="Katayose Y."/>
            <person name="Wu J."/>
            <person name="Niimura Y."/>
            <person name="Cheng Z."/>
            <person name="Nagamura Y."/>
            <person name="Antonio B.A."/>
            <person name="Kanamori H."/>
            <person name="Hosokawa S."/>
            <person name="Masukawa M."/>
            <person name="Arikawa K."/>
            <person name="Chiden Y."/>
            <person name="Hayashi M."/>
            <person name="Okamoto M."/>
            <person name="Ando T."/>
            <person name="Aoki H."/>
            <person name="Arita K."/>
            <person name="Hamada M."/>
            <person name="Harada C."/>
            <person name="Hijishita S."/>
            <person name="Honda M."/>
            <person name="Ichikawa Y."/>
            <person name="Idonuma A."/>
            <person name="Iijima M."/>
            <person name="Ikeda M."/>
            <person name="Ikeno M."/>
            <person name="Itoh S."/>
            <person name="Itoh T."/>
            <person name="Itoh Y."/>
            <person name="Itoh Y."/>
            <person name="Iwabuchi A."/>
            <person name="Kamiya K."/>
            <person name="Karasawa W."/>
            <person name="Katagiri S."/>
            <person name="Kikuta A."/>
            <person name="Kobayashi N."/>
            <person name="Kono I."/>
            <person name="Machita K."/>
            <person name="Maehara T."/>
            <person name="Mizuno H."/>
            <person name="Mizubayashi T."/>
            <person name="Mukai Y."/>
            <person name="Nagasaki H."/>
            <person name="Nakashima M."/>
            <person name="Nakama Y."/>
            <person name="Nakamichi Y."/>
            <person name="Nakamura M."/>
            <person name="Namiki N."/>
            <person name="Negishi M."/>
            <person name="Ohta I."/>
            <person name="Ono N."/>
            <person name="Saji S."/>
            <person name="Sakai K."/>
            <person name="Shibata M."/>
            <person name="Shimokawa T."/>
            <person name="Shomura A."/>
            <person name="Song J."/>
            <person name="Takazaki Y."/>
            <person name="Terasawa K."/>
            <person name="Tsuji K."/>
            <person name="Waki K."/>
            <person name="Yamagata H."/>
            <person name="Yamane H."/>
            <person name="Yoshiki S."/>
            <person name="Yoshihara R."/>
            <person name="Yukawa K."/>
            <person name="Zhong H."/>
            <person name="Iwama H."/>
            <person name="Endo T."/>
            <person name="Ito H."/>
            <person name="Hahn J.H."/>
            <person name="Kim H.I."/>
            <person name="Eun M.Y."/>
            <person name="Yano M."/>
            <person name="Jiang J."/>
            <person name="Gojobori T."/>
        </authorList>
    </citation>
    <scope>NUCLEOTIDE SEQUENCE [LARGE SCALE GENOMIC DNA]</scope>
</reference>
<dbReference type="AlphaFoldDB" id="Q942A9"/>
<feature type="compositionally biased region" description="Low complexity" evidence="1">
    <location>
        <begin position="28"/>
        <end position="42"/>
    </location>
</feature>
<dbReference type="EMBL" id="AP003631">
    <property type="protein sequence ID" value="BAB64206.1"/>
    <property type="molecule type" value="Genomic_DNA"/>
</dbReference>
<feature type="compositionally biased region" description="Polar residues" evidence="1">
    <location>
        <begin position="13"/>
        <end position="27"/>
    </location>
</feature>
<feature type="region of interest" description="Disordered" evidence="1">
    <location>
        <begin position="1"/>
        <end position="52"/>
    </location>
</feature>
<protein>
    <submittedName>
        <fullName evidence="2">Uncharacterized protein P0581F09.5</fullName>
    </submittedName>
</protein>
<sequence>MVAEVGEEAGTATVGSHQQRNSISTNHSTPTSQSTAASVTSTPPLPQRVDRPYIKCQQLTTAASESRGQVPTSIH</sequence>
<accession>Q942A9</accession>
<organism evidence="2">
    <name type="scientific">Oryza sativa subsp. japonica</name>
    <name type="common">Rice</name>
    <dbReference type="NCBI Taxonomy" id="39947"/>
    <lineage>
        <taxon>Eukaryota</taxon>
        <taxon>Viridiplantae</taxon>
        <taxon>Streptophyta</taxon>
        <taxon>Embryophyta</taxon>
        <taxon>Tracheophyta</taxon>
        <taxon>Spermatophyta</taxon>
        <taxon>Magnoliopsida</taxon>
        <taxon>Liliopsida</taxon>
        <taxon>Poales</taxon>
        <taxon>Poaceae</taxon>
        <taxon>BOP clade</taxon>
        <taxon>Oryzoideae</taxon>
        <taxon>Oryzeae</taxon>
        <taxon>Oryzinae</taxon>
        <taxon>Oryza</taxon>
        <taxon>Oryza sativa</taxon>
    </lineage>
</organism>
<gene>
    <name evidence="2" type="primary">P0581F09.5</name>
</gene>
<dbReference type="Proteomes" id="UP000817658">
    <property type="component" value="Chromosome 1"/>
</dbReference>
<evidence type="ECO:0000313" key="2">
    <source>
        <dbReference type="EMBL" id="BAB64206.1"/>
    </source>
</evidence>
<name>Q942A9_ORYSJ</name>
<evidence type="ECO:0000256" key="1">
    <source>
        <dbReference type="SAM" id="MobiDB-lite"/>
    </source>
</evidence>